<organism evidence="3 4">
    <name type="scientific">Pseudomonas coleopterorum</name>
    <dbReference type="NCBI Taxonomy" id="1605838"/>
    <lineage>
        <taxon>Bacteria</taxon>
        <taxon>Pseudomonadati</taxon>
        <taxon>Pseudomonadota</taxon>
        <taxon>Gammaproteobacteria</taxon>
        <taxon>Pseudomonadales</taxon>
        <taxon>Pseudomonadaceae</taxon>
        <taxon>Pseudomonas</taxon>
    </lineage>
</organism>
<keyword evidence="4" id="KW-1185">Reference proteome</keyword>
<keyword evidence="2" id="KW-1133">Transmembrane helix</keyword>
<proteinExistence type="predicted"/>
<feature type="transmembrane region" description="Helical" evidence="2">
    <location>
        <begin position="128"/>
        <end position="148"/>
    </location>
</feature>
<feature type="transmembrane region" description="Helical" evidence="2">
    <location>
        <begin position="15"/>
        <end position="34"/>
    </location>
</feature>
<evidence type="ECO:0000313" key="3">
    <source>
        <dbReference type="EMBL" id="MBD8772127.1"/>
    </source>
</evidence>
<name>A0ABR9C4E0_9PSED</name>
<evidence type="ECO:0000313" key="4">
    <source>
        <dbReference type="Proteomes" id="UP000620025"/>
    </source>
</evidence>
<dbReference type="Pfam" id="PF19723">
    <property type="entry name" value="DUF6216"/>
    <property type="match status" value="1"/>
</dbReference>
<accession>A0ABR9C4E0</accession>
<feature type="transmembrane region" description="Helical" evidence="2">
    <location>
        <begin position="236"/>
        <end position="258"/>
    </location>
</feature>
<gene>
    <name evidence="3" type="ORF">IFT38_21560</name>
</gene>
<dbReference type="RefSeq" id="WP_192069207.1">
    <property type="nucleotide sequence ID" value="NZ_JACYWY010000012.1"/>
</dbReference>
<evidence type="ECO:0000256" key="1">
    <source>
        <dbReference type="SAM" id="MobiDB-lite"/>
    </source>
</evidence>
<dbReference type="Proteomes" id="UP000620025">
    <property type="component" value="Unassembled WGS sequence"/>
</dbReference>
<dbReference type="InterPro" id="IPR046188">
    <property type="entry name" value="DUF6216"/>
</dbReference>
<keyword evidence="2" id="KW-0812">Transmembrane</keyword>
<comment type="caution">
    <text evidence="3">The sequence shown here is derived from an EMBL/GenBank/DDBJ whole genome shotgun (WGS) entry which is preliminary data.</text>
</comment>
<keyword evidence="2" id="KW-0472">Membrane</keyword>
<protein>
    <submittedName>
        <fullName evidence="3">Uncharacterized protein</fullName>
    </submittedName>
</protein>
<dbReference type="EMBL" id="JACYWZ010000012">
    <property type="protein sequence ID" value="MBD8772127.1"/>
    <property type="molecule type" value="Genomic_DNA"/>
</dbReference>
<sequence>MSEQTFTTVMQLLDVLYKLWPIVCGAVVVGVVWWRTRSLFFLFHQILKWLGLEGRYTNTDDQKVADDYLDLNKFNLKTGFHLRSVRAKAALHAWMREHDLEFSVLRRAGWYFKANQLKFEIPDKWQTYISRVLIGTLGVAFIAGGQIVQRSDSALLRVKATGTWFWVGNNEAYSFRFDFPDWLRGDPWRLQQGDCRYGEDPTPVSDIWDKNVICRLVLGLNEGFIAEAIESQTNSAWILSLFGAWCFGMIGISACWLLRAKELQAALSTTPSHLIATPGGDTEPEPGLNLGSITAPKPITSPHKGEENEPGTPP</sequence>
<evidence type="ECO:0000256" key="2">
    <source>
        <dbReference type="SAM" id="Phobius"/>
    </source>
</evidence>
<reference evidence="3 4" key="1">
    <citation type="journal article" date="2020" name="FEMS Microbiol. Ecol.">
        <title>Temporal dynamics of bacterial communities during seed development and maturation.</title>
        <authorList>
            <person name="Chesneau G."/>
            <person name="Torres-Cortes G."/>
            <person name="Briand M."/>
            <person name="Darrasse A."/>
            <person name="Preveaux A."/>
            <person name="Marais C."/>
            <person name="Jacques M.A."/>
            <person name="Shade A."/>
            <person name="Barret M."/>
        </authorList>
    </citation>
    <scope>NUCLEOTIDE SEQUENCE [LARGE SCALE GENOMIC DNA]</scope>
    <source>
        <strain evidence="3 4">CFBP13599</strain>
    </source>
</reference>
<feature type="region of interest" description="Disordered" evidence="1">
    <location>
        <begin position="274"/>
        <end position="314"/>
    </location>
</feature>